<keyword evidence="2" id="KW-1185">Reference proteome</keyword>
<dbReference type="Proteomes" id="UP000219331">
    <property type="component" value="Unassembled WGS sequence"/>
</dbReference>
<dbReference type="AlphaFoldDB" id="A0A285TU08"/>
<proteinExistence type="predicted"/>
<sequence>MLKNVVIALLALGLISGFLVFQKKLYRASVEIAEARCGEMVNAMPDRADRTASGTCKLVHHDIFMKLEIENRPDIVMSCWLDYGFWGPSSPSDCEIQKIRAN</sequence>
<dbReference type="EMBL" id="OBML01000018">
    <property type="protein sequence ID" value="SOC27480.1"/>
    <property type="molecule type" value="Genomic_DNA"/>
</dbReference>
<name>A0A285TU08_9HYPH</name>
<organism evidence="1 2">
    <name type="scientific">Stappia indica</name>
    <dbReference type="NCBI Taxonomy" id="538381"/>
    <lineage>
        <taxon>Bacteria</taxon>
        <taxon>Pseudomonadati</taxon>
        <taxon>Pseudomonadota</taxon>
        <taxon>Alphaproteobacteria</taxon>
        <taxon>Hyphomicrobiales</taxon>
        <taxon>Stappiaceae</taxon>
        <taxon>Stappia</taxon>
    </lineage>
</organism>
<evidence type="ECO:0000313" key="2">
    <source>
        <dbReference type="Proteomes" id="UP000219331"/>
    </source>
</evidence>
<evidence type="ECO:0000313" key="1">
    <source>
        <dbReference type="EMBL" id="SOC27480.1"/>
    </source>
</evidence>
<accession>A0A285TU08</accession>
<protein>
    <submittedName>
        <fullName evidence="1">Uncharacterized protein</fullName>
    </submittedName>
</protein>
<reference evidence="1 2" key="1">
    <citation type="submission" date="2017-08" db="EMBL/GenBank/DDBJ databases">
        <authorList>
            <person name="de Groot N.N."/>
        </authorList>
    </citation>
    <scope>NUCLEOTIDE SEQUENCE [LARGE SCALE GENOMIC DNA]</scope>
    <source>
        <strain evidence="1 2">USBA 352</strain>
    </source>
</reference>
<gene>
    <name evidence="1" type="ORF">SAMN05421512_11841</name>
</gene>